<evidence type="ECO:0000256" key="8">
    <source>
        <dbReference type="ARBA" id="ARBA00038940"/>
    </source>
</evidence>
<accession>A0A9N9REH4</accession>
<dbReference type="SMART" id="SM00552">
    <property type="entry name" value="ADEAMc"/>
    <property type="match status" value="1"/>
</dbReference>
<keyword evidence="4" id="KW-0862">Zinc</keyword>
<dbReference type="EMBL" id="OU893338">
    <property type="protein sequence ID" value="CAG9795172.1"/>
    <property type="molecule type" value="Genomic_DNA"/>
</dbReference>
<evidence type="ECO:0000313" key="14">
    <source>
        <dbReference type="Proteomes" id="UP001153714"/>
    </source>
</evidence>
<evidence type="ECO:0000313" key="13">
    <source>
        <dbReference type="EMBL" id="CAG9795172.1"/>
    </source>
</evidence>
<keyword evidence="3" id="KW-0378">Hydrolase</keyword>
<name>A0A9N9REH4_9NEOP</name>
<gene>
    <name evidence="13" type="ORF">DIATSA_LOCUS12471</name>
</gene>
<keyword evidence="2" id="KW-0479">Metal-binding</keyword>
<dbReference type="GO" id="GO:0008033">
    <property type="term" value="P:tRNA processing"/>
    <property type="evidence" value="ECO:0007669"/>
    <property type="project" value="UniProtKB-KW"/>
</dbReference>
<evidence type="ECO:0000256" key="5">
    <source>
        <dbReference type="ARBA" id="ARBA00037026"/>
    </source>
</evidence>
<evidence type="ECO:0000256" key="7">
    <source>
        <dbReference type="ARBA" id="ARBA00038326"/>
    </source>
</evidence>
<evidence type="ECO:0000256" key="9">
    <source>
        <dbReference type="ARBA" id="ARBA00040502"/>
    </source>
</evidence>
<evidence type="ECO:0000256" key="4">
    <source>
        <dbReference type="ARBA" id="ARBA00022833"/>
    </source>
</evidence>
<evidence type="ECO:0000256" key="10">
    <source>
        <dbReference type="ARBA" id="ARBA00041760"/>
    </source>
</evidence>
<keyword evidence="1" id="KW-0819">tRNA processing</keyword>
<dbReference type="PANTHER" id="PTHR46516">
    <property type="entry name" value="TRNA-SPECIFIC ADENOSINE DEAMINASE 1"/>
    <property type="match status" value="1"/>
</dbReference>
<comment type="catalytic activity">
    <reaction evidence="11">
        <text>adenosine(37) in tRNA(Ala) + H2O + H(+) = inosine(37) in tRNA(Ala) + NH4(+)</text>
        <dbReference type="Rhea" id="RHEA:50968"/>
        <dbReference type="Rhea" id="RHEA-COMP:12855"/>
        <dbReference type="Rhea" id="RHEA-COMP:12856"/>
        <dbReference type="ChEBI" id="CHEBI:15377"/>
        <dbReference type="ChEBI" id="CHEBI:15378"/>
        <dbReference type="ChEBI" id="CHEBI:28938"/>
        <dbReference type="ChEBI" id="CHEBI:74411"/>
        <dbReference type="ChEBI" id="CHEBI:82852"/>
        <dbReference type="EC" id="3.5.4.34"/>
    </reaction>
</comment>
<evidence type="ECO:0000256" key="1">
    <source>
        <dbReference type="ARBA" id="ARBA00022694"/>
    </source>
</evidence>
<comment type="similarity">
    <text evidence="7">Belongs to the ADAT1 family.</text>
</comment>
<dbReference type="Proteomes" id="UP001153714">
    <property type="component" value="Chromosome 7"/>
</dbReference>
<dbReference type="OrthoDB" id="10268011at2759"/>
<evidence type="ECO:0000256" key="3">
    <source>
        <dbReference type="ARBA" id="ARBA00022801"/>
    </source>
</evidence>
<organism evidence="13 14">
    <name type="scientific">Diatraea saccharalis</name>
    <name type="common">sugarcane borer</name>
    <dbReference type="NCBI Taxonomy" id="40085"/>
    <lineage>
        <taxon>Eukaryota</taxon>
        <taxon>Metazoa</taxon>
        <taxon>Ecdysozoa</taxon>
        <taxon>Arthropoda</taxon>
        <taxon>Hexapoda</taxon>
        <taxon>Insecta</taxon>
        <taxon>Pterygota</taxon>
        <taxon>Neoptera</taxon>
        <taxon>Endopterygota</taxon>
        <taxon>Lepidoptera</taxon>
        <taxon>Glossata</taxon>
        <taxon>Ditrysia</taxon>
        <taxon>Pyraloidea</taxon>
        <taxon>Crambidae</taxon>
        <taxon>Crambinae</taxon>
        <taxon>Diatraea</taxon>
    </lineage>
</organism>
<dbReference type="PROSITE" id="PS50141">
    <property type="entry name" value="A_DEAMIN_EDITASE"/>
    <property type="match status" value="1"/>
</dbReference>
<dbReference type="GO" id="GO:0043829">
    <property type="term" value="F:tRNA-specific adenosine-37 deaminase activity"/>
    <property type="evidence" value="ECO:0007669"/>
    <property type="project" value="UniProtKB-EC"/>
</dbReference>
<reference evidence="13" key="2">
    <citation type="submission" date="2022-10" db="EMBL/GenBank/DDBJ databases">
        <authorList>
            <consortium name="ENA_rothamsted_submissions"/>
            <consortium name="culmorum"/>
            <person name="King R."/>
        </authorList>
    </citation>
    <scope>NUCLEOTIDE SEQUENCE</scope>
</reference>
<evidence type="ECO:0000256" key="6">
    <source>
        <dbReference type="ARBA" id="ARBA00037784"/>
    </source>
</evidence>
<comment type="cofactor">
    <cofactor evidence="5">
        <name>1D-myo-inositol hexakisphosphate</name>
        <dbReference type="ChEBI" id="CHEBI:58130"/>
    </cofactor>
</comment>
<dbReference type="InterPro" id="IPR002466">
    <property type="entry name" value="A_deamin"/>
</dbReference>
<comment type="function">
    <text evidence="6">Specifically deaminates adenosine-37 to inosine in tRNA-Ala.</text>
</comment>
<dbReference type="Pfam" id="PF02137">
    <property type="entry name" value="A_deamin"/>
    <property type="match status" value="1"/>
</dbReference>
<dbReference type="PANTHER" id="PTHR46516:SF1">
    <property type="entry name" value="TRNA-SPECIFIC ADENOSINE DEAMINASE 1"/>
    <property type="match status" value="1"/>
</dbReference>
<evidence type="ECO:0000256" key="11">
    <source>
        <dbReference type="ARBA" id="ARBA00047635"/>
    </source>
</evidence>
<evidence type="ECO:0000256" key="2">
    <source>
        <dbReference type="ARBA" id="ARBA00022723"/>
    </source>
</evidence>
<protein>
    <recommendedName>
        <fullName evidence="9">tRNA-specific adenosine deaminase 1</fullName>
        <ecNumber evidence="8">3.5.4.34</ecNumber>
    </recommendedName>
    <alternativeName>
        <fullName evidence="10">tRNA-specific adenosine-37 deaminase</fullName>
    </alternativeName>
</protein>
<evidence type="ECO:0000259" key="12">
    <source>
        <dbReference type="PROSITE" id="PS50141"/>
    </source>
</evidence>
<proteinExistence type="inferred from homology"/>
<feature type="domain" description="A to I editase" evidence="12">
    <location>
        <begin position="53"/>
        <end position="385"/>
    </location>
</feature>
<dbReference type="EC" id="3.5.4.34" evidence="8"/>
<reference evidence="13" key="1">
    <citation type="submission" date="2021-12" db="EMBL/GenBank/DDBJ databases">
        <authorList>
            <person name="King R."/>
        </authorList>
    </citation>
    <scope>NUCLEOTIDE SEQUENCE</scope>
</reference>
<dbReference type="GO" id="GO:0003723">
    <property type="term" value="F:RNA binding"/>
    <property type="evidence" value="ECO:0007669"/>
    <property type="project" value="InterPro"/>
</dbReference>
<dbReference type="GO" id="GO:0046872">
    <property type="term" value="F:metal ion binding"/>
    <property type="evidence" value="ECO:0007669"/>
    <property type="project" value="UniProtKB-KW"/>
</dbReference>
<keyword evidence="14" id="KW-1185">Reference proteome</keyword>
<dbReference type="AlphaFoldDB" id="A0A9N9REH4"/>
<sequence length="412" mass="46832">MSLKSGHVDEIVEKCIDIFKKLPKNGKPIEKEWTVLSCVLQYDRITTTFEVVSLGTGSKCIGATKMSSAGDILNDSHAEVIARRGFLVYLYDNMMKALEKKESIFLFENNKFKLKDNVEFVFYSSQMPCGDAAIMRKEIDEECLGQVITSSKRQANTDISYSELDVKKHKLDNYDIYRTGAKCLPHSEQDTKSAGANYHLLGKVRTKPGRGDRTLSVSCSDKIARWIHVGVQGALLDMLLLKSICFSSLIFGGGVPYSEESIMRACLKRSLENSFVTSNNVPLFYQASVVFPHIKNDTNIRPAPGSIVWIKLDQMLTEVAVQGKKLGLTKKKQISPDNSLCISKYNLFKKFQQVLMKIEALEKNMEFMPVKTLTYSEAKQKSKRYLEQWEIVKDTFFKTWTIKPNIWNFVIK</sequence>